<feature type="transmembrane region" description="Helical" evidence="7">
    <location>
        <begin position="941"/>
        <end position="961"/>
    </location>
</feature>
<evidence type="ECO:0000256" key="5">
    <source>
        <dbReference type="ARBA" id="ARBA00022989"/>
    </source>
</evidence>
<evidence type="ECO:0000256" key="1">
    <source>
        <dbReference type="ARBA" id="ARBA00004141"/>
    </source>
</evidence>
<feature type="domain" description="ABC transporter" evidence="8">
    <location>
        <begin position="655"/>
        <end position="908"/>
    </location>
</feature>
<evidence type="ECO:0000313" key="10">
    <source>
        <dbReference type="RefSeq" id="XP_006822981.1"/>
    </source>
</evidence>
<name>A0ABM0MSJ0_SACKO</name>
<keyword evidence="9" id="KW-1185">Reference proteome</keyword>
<proteinExistence type="predicted"/>
<feature type="transmembrane region" description="Helical" evidence="7">
    <location>
        <begin position="1330"/>
        <end position="1349"/>
    </location>
</feature>
<accession>A0ABM0MSJ0</accession>
<sequence>MGQFILQLRLVLWKNYTQKKRSPVSLAIEFLFPLIAFIIFVGLHRKYPAKYIPEAHYTARPLPSAGIIPLLQVFCPSATRDPYGFPVYSQSRVPEFLSVLDTVVHKYSSQNMTEYELENLFITTTQLLSDVNMNSVKRIHNDIEKNGRSPDIFLENMGTFINILSSSEKITNNLQQLIEITQQLQPLITYIDSLDLAVEIDSNLTSEIMTNGLGFFYQRMSLKAETQHPKELMQLLEIWLRLRPILCGVNSTINMDALREGDWVGSRIGSRSLEYMAKMADMYILGNPKIVFAPNTTDVYDVINKTQTYLQSHPELLEVFMSSLTDHMKTLILNTTLPNINIIEHQLSILHDVLTLWNSSVPSNISIFQPFPDESAALNYALNTSLHQNSVFAVLLFKVDENGSLPNSTMYTIRQVDGTVTDNAHGNRIWGLSKRLFPISYYEGGFMWLQDMIDHAIMEKRVGHSVTEPGNYVQEFPYIEYLYDKFFLTTFFSKSKLAAAFCGIIYFLGMMPMMAVNNFESQNYDVIGVREKFLACLFPSSAIGCGLSYIGTLDDQMVGLQWSNMNIPLTDHDLSVTQVTLTMLLSCVIFLLLIWYIELVYPGDYGIALPWYFPITKSYWCNHGNESKNGCCINTRNTGYTSLMEEDQQNVLSNMERSSRCKYEEECTSNMDVGVKIKNLEKNQITVLLGHNGAGKTTTMSILTGFIEPTSGTAFINGHDIRTDMVAIRKDIGICPQYNALFDKLTVQEHLWFYAQLKGSGVNDIERVPGGISGDLEPRVDFTIVSTTSSTSVVSPTDVTFFIQKYLPSARYHSESKNELLYTIPKLGTEKAAFIRLFEALTNHKHVLGIVSYGVSETTMEEVFLKVNNDEIDDNDDDLVIEDTPLHRENIEDQRIDEIFTGIENIEKINGLSLVASHVIAVICKRFHHSRRDTKTFVSQIFMPCFFLVMAMTVTMNSPLYHEFPPLVLSSAMFKPDELYIPVTNELQYNSSDTPDADPGALLDTMFYPAGLGGTCLLLSPLNDTVDDLLTQNTSLDLSSEYFNDVCRQTLPLSFTVPYPYWKQKTFLQANTDSHQCVSSDPDCPTPRSFQVITRENVQNITGRNLSSYYLETFLKYKTGRYGALSYGNIRSDVPCNLNTSVVKGLAVRNIANAHVDLKKIHGIAVYLNVLNNAKLRANLNPDIHGNPSQYGITVINHPLNKTELRRKIMFMDRSPHERVATLILIGMSFIPASVVVFLVAERSSKSKHLQFISGMSPACYWISNYVWDMISYLVPCGCSIIILISFAVPTYSSPTNLPAMFVLFLFYGWSSIAVIYLLSYLFSTPSRAYAVILVVNLFIGTTTTYSFLVVQKLNTYSELSDSSSGELIIKNVLLIFPCFGLGRGLMDIAYNDYFNRFYENTATGNLEEDVEREESRILRGDSDDVLKLENLTKVYKKGSSNLVAVDRLSFGVPQGQCFGLLGMNGAGKTTTFGLLTGDLPITSGDAYLHGYR</sequence>
<dbReference type="InterPro" id="IPR003439">
    <property type="entry name" value="ABC_transporter-like_ATP-bd"/>
</dbReference>
<dbReference type="Pfam" id="PF00005">
    <property type="entry name" value="ABC_tran"/>
    <property type="match status" value="2"/>
</dbReference>
<dbReference type="RefSeq" id="XP_006822981.1">
    <property type="nucleotide sequence ID" value="XM_006822918.1"/>
</dbReference>
<dbReference type="SUPFAM" id="SSF52540">
    <property type="entry name" value="P-loop containing nucleoside triphosphate hydrolases"/>
    <property type="match status" value="2"/>
</dbReference>
<organism evidence="9 10">
    <name type="scientific">Saccoglossus kowalevskii</name>
    <name type="common">Acorn worm</name>
    <dbReference type="NCBI Taxonomy" id="10224"/>
    <lineage>
        <taxon>Eukaryota</taxon>
        <taxon>Metazoa</taxon>
        <taxon>Hemichordata</taxon>
        <taxon>Enteropneusta</taxon>
        <taxon>Harrimaniidae</taxon>
        <taxon>Saccoglossus</taxon>
    </lineage>
</organism>
<protein>
    <submittedName>
        <fullName evidence="10">ATP-binding cassette sub-family A member 2-like</fullName>
    </submittedName>
</protein>
<evidence type="ECO:0000313" key="9">
    <source>
        <dbReference type="Proteomes" id="UP000694865"/>
    </source>
</evidence>
<dbReference type="Proteomes" id="UP000694865">
    <property type="component" value="Unplaced"/>
</dbReference>
<feature type="transmembrane region" description="Helical" evidence="7">
    <location>
        <begin position="1301"/>
        <end position="1323"/>
    </location>
</feature>
<feature type="transmembrane region" description="Helical" evidence="7">
    <location>
        <begin position="575"/>
        <end position="597"/>
    </location>
</feature>
<evidence type="ECO:0000256" key="3">
    <source>
        <dbReference type="ARBA" id="ARBA00022692"/>
    </source>
</evidence>
<gene>
    <name evidence="10" type="primary">LOC102805591</name>
</gene>
<evidence type="ECO:0000256" key="2">
    <source>
        <dbReference type="ARBA" id="ARBA00022448"/>
    </source>
</evidence>
<keyword evidence="2" id="KW-0813">Transport</keyword>
<feature type="transmembrane region" description="Helical" evidence="7">
    <location>
        <begin position="24"/>
        <end position="43"/>
    </location>
</feature>
<feature type="transmembrane region" description="Helical" evidence="7">
    <location>
        <begin position="497"/>
        <end position="516"/>
    </location>
</feature>
<keyword evidence="4" id="KW-0677">Repeat</keyword>
<comment type="subcellular location">
    <subcellularLocation>
        <location evidence="1">Membrane</location>
        <topology evidence="1">Multi-pass membrane protein</topology>
    </subcellularLocation>
</comment>
<dbReference type="GeneID" id="102805591"/>
<dbReference type="Pfam" id="PF12698">
    <property type="entry name" value="ABC2_membrane_3"/>
    <property type="match status" value="1"/>
</dbReference>
<keyword evidence="6 7" id="KW-0472">Membrane</keyword>
<evidence type="ECO:0000259" key="8">
    <source>
        <dbReference type="PROSITE" id="PS50893"/>
    </source>
</evidence>
<keyword evidence="3 7" id="KW-0812">Transmembrane</keyword>
<dbReference type="PANTHER" id="PTHR19229:SF36">
    <property type="entry name" value="ATP-BINDING CASSETTE SUB-FAMILY A MEMBER 2"/>
    <property type="match status" value="1"/>
</dbReference>
<dbReference type="PROSITE" id="PS50893">
    <property type="entry name" value="ABC_TRANSPORTER_2"/>
    <property type="match status" value="1"/>
</dbReference>
<evidence type="ECO:0000256" key="6">
    <source>
        <dbReference type="ARBA" id="ARBA00023136"/>
    </source>
</evidence>
<feature type="transmembrane region" description="Helical" evidence="7">
    <location>
        <begin position="1266"/>
        <end position="1289"/>
    </location>
</feature>
<dbReference type="InterPro" id="IPR026082">
    <property type="entry name" value="ABCA"/>
</dbReference>
<keyword evidence="5 7" id="KW-1133">Transmembrane helix</keyword>
<dbReference type="Gene3D" id="3.40.50.300">
    <property type="entry name" value="P-loop containing nucleotide triphosphate hydrolases"/>
    <property type="match status" value="2"/>
</dbReference>
<dbReference type="PANTHER" id="PTHR19229">
    <property type="entry name" value="ATP-BINDING CASSETTE TRANSPORTER SUBFAMILY A ABCA"/>
    <property type="match status" value="1"/>
</dbReference>
<evidence type="ECO:0000256" key="7">
    <source>
        <dbReference type="SAM" id="Phobius"/>
    </source>
</evidence>
<dbReference type="InterPro" id="IPR013525">
    <property type="entry name" value="ABC2_TM"/>
</dbReference>
<reference evidence="10" key="1">
    <citation type="submission" date="2025-08" db="UniProtKB">
        <authorList>
            <consortium name="RefSeq"/>
        </authorList>
    </citation>
    <scope>IDENTIFICATION</scope>
    <source>
        <tissue evidence="10">Testes</tissue>
    </source>
</reference>
<dbReference type="InterPro" id="IPR027417">
    <property type="entry name" value="P-loop_NTPase"/>
</dbReference>
<feature type="transmembrane region" description="Helical" evidence="7">
    <location>
        <begin position="1220"/>
        <end position="1241"/>
    </location>
</feature>
<evidence type="ECO:0000256" key="4">
    <source>
        <dbReference type="ARBA" id="ARBA00022737"/>
    </source>
</evidence>